<evidence type="ECO:0000259" key="1">
    <source>
        <dbReference type="Pfam" id="PF12937"/>
    </source>
</evidence>
<proteinExistence type="predicted"/>
<sequence length="550" mass="62822">MAISQYNVMRTTEYYEITYETPLSNQAYIICEIIFHLETQPDLATCCLVSRLWNTCTTPILWKKPLMKRASTFDKFIRTLVRTRQHATSYAYGCFIQSLDLSRLSCSAGELNLISESCGVLKYLDFSYVRELRDDILSRISGQCSDLKSLKLLNLPNITDHSLMQIINRCHRLEHLAIGDCINIKNDSFLQLAISAEHLVTLEIFIGNTIENDTFMLITQHCLRLKNLHIWDCGTLDDNAIITMAFNLNINLESLILQNLRNITDLSMKQVAIRCPNIRHLGLEPYEGVTNDTLKAIANYCLRIESFQFTLHKAENISNDGFLMMAERLKLLNKVTFQYSTPFVTDVTLSMLGIRSANNLTYLHLYNCNFTDSSFWVLEKSHPPISDLCLFAIPNVTDDPIIALLRSISGTLTSLQISNCDRITEDVVISGIGRYCRNLKKLSLFPSTDFTIRDLNAIVSVCLQLKEFYLASTEDIPNTIIAPTITRLRNLEKLRIRVNPNLTPDDVSMICCGCYKLQEFFFGRSEYLNDDFVHNYNLDGRKKPLIVLGP</sequence>
<feature type="domain" description="F-box" evidence="1">
    <location>
        <begin position="31"/>
        <end position="66"/>
    </location>
</feature>
<comment type="caution">
    <text evidence="2">The sequence shown here is derived from an EMBL/GenBank/DDBJ whole genome shotgun (WGS) entry which is preliminary data.</text>
</comment>
<dbReference type="Pfam" id="PF12937">
    <property type="entry name" value="F-box-like"/>
    <property type="match status" value="1"/>
</dbReference>
<dbReference type="VEuPathDB" id="FungiDB:RhiirFUN_017300"/>
<organism evidence="2 3">
    <name type="scientific">Rhizophagus irregularis</name>
    <dbReference type="NCBI Taxonomy" id="588596"/>
    <lineage>
        <taxon>Eukaryota</taxon>
        <taxon>Fungi</taxon>
        <taxon>Fungi incertae sedis</taxon>
        <taxon>Mucoromycota</taxon>
        <taxon>Glomeromycotina</taxon>
        <taxon>Glomeromycetes</taxon>
        <taxon>Glomerales</taxon>
        <taxon>Glomeraceae</taxon>
        <taxon>Rhizophagus</taxon>
    </lineage>
</organism>
<dbReference type="VEuPathDB" id="FungiDB:FUN_013758"/>
<dbReference type="GO" id="GO:0031146">
    <property type="term" value="P:SCF-dependent proteasomal ubiquitin-dependent protein catabolic process"/>
    <property type="evidence" value="ECO:0007669"/>
    <property type="project" value="TreeGrafter"/>
</dbReference>
<evidence type="ECO:0000313" key="2">
    <source>
        <dbReference type="EMBL" id="PKY39050.1"/>
    </source>
</evidence>
<name>A0A2I1FXD3_9GLOM</name>
<dbReference type="AlphaFoldDB" id="A0A2I1FXD3"/>
<gene>
    <name evidence="2" type="ORF">RhiirA4_452182</name>
</gene>
<dbReference type="InterPro" id="IPR036047">
    <property type="entry name" value="F-box-like_dom_sf"/>
</dbReference>
<dbReference type="InterPro" id="IPR001810">
    <property type="entry name" value="F-box_dom"/>
</dbReference>
<dbReference type="InterPro" id="IPR032675">
    <property type="entry name" value="LRR_dom_sf"/>
</dbReference>
<dbReference type="SUPFAM" id="SSF81383">
    <property type="entry name" value="F-box domain"/>
    <property type="match status" value="1"/>
</dbReference>
<dbReference type="SUPFAM" id="SSF52047">
    <property type="entry name" value="RNI-like"/>
    <property type="match status" value="2"/>
</dbReference>
<dbReference type="EMBL" id="LLXI01000049">
    <property type="protein sequence ID" value="PKY39050.1"/>
    <property type="molecule type" value="Genomic_DNA"/>
</dbReference>
<dbReference type="GO" id="GO:0019005">
    <property type="term" value="C:SCF ubiquitin ligase complex"/>
    <property type="evidence" value="ECO:0007669"/>
    <property type="project" value="TreeGrafter"/>
</dbReference>
<dbReference type="InterPro" id="IPR006553">
    <property type="entry name" value="Leu-rich_rpt_Cys-con_subtyp"/>
</dbReference>
<dbReference type="OrthoDB" id="550575at2759"/>
<dbReference type="VEuPathDB" id="FungiDB:RhiirA1_513636"/>
<reference evidence="2 3" key="1">
    <citation type="submission" date="2015-10" db="EMBL/GenBank/DDBJ databases">
        <title>Genome analyses suggest a sexual origin of heterokaryosis in a supposedly ancient asexual fungus.</title>
        <authorList>
            <person name="Ropars J."/>
            <person name="Sedzielewska K."/>
            <person name="Noel J."/>
            <person name="Charron P."/>
            <person name="Farinelli L."/>
            <person name="Marton T."/>
            <person name="Kruger M."/>
            <person name="Pelin A."/>
            <person name="Brachmann A."/>
            <person name="Corradi N."/>
        </authorList>
    </citation>
    <scope>NUCLEOTIDE SEQUENCE [LARGE SCALE GENOMIC DNA]</scope>
    <source>
        <strain evidence="2 3">A4</strain>
    </source>
</reference>
<evidence type="ECO:0000313" key="3">
    <source>
        <dbReference type="Proteomes" id="UP000234323"/>
    </source>
</evidence>
<keyword evidence="3" id="KW-1185">Reference proteome</keyword>
<dbReference type="Proteomes" id="UP000234323">
    <property type="component" value="Unassembled WGS sequence"/>
</dbReference>
<dbReference type="SMART" id="SM00367">
    <property type="entry name" value="LRR_CC"/>
    <property type="match status" value="7"/>
</dbReference>
<dbReference type="Gene3D" id="3.80.10.10">
    <property type="entry name" value="Ribonuclease Inhibitor"/>
    <property type="match status" value="3"/>
</dbReference>
<accession>A0A2I1FXD3</accession>
<dbReference type="PANTHER" id="PTHR13318">
    <property type="entry name" value="PARTNER OF PAIRED, ISOFORM B-RELATED"/>
    <property type="match status" value="1"/>
</dbReference>
<protein>
    <submittedName>
        <fullName evidence="2">RNI-like protein</fullName>
    </submittedName>
</protein>